<proteinExistence type="inferred from homology"/>
<dbReference type="InterPro" id="IPR017173">
    <property type="entry name" value="Sac3"/>
</dbReference>
<dbReference type="GO" id="GO:0000278">
    <property type="term" value="P:mitotic cell cycle"/>
    <property type="evidence" value="ECO:0007669"/>
    <property type="project" value="EnsemblFungi"/>
</dbReference>
<dbReference type="STRING" id="1071383.J7RF36"/>
<feature type="domain" description="PCI" evidence="7">
    <location>
        <begin position="318"/>
        <end position="509"/>
    </location>
</feature>
<dbReference type="GO" id="GO:0006406">
    <property type="term" value="P:mRNA export from nucleus"/>
    <property type="evidence" value="ECO:0007669"/>
    <property type="project" value="UniProtKB-UniRule"/>
</dbReference>
<dbReference type="OMA" id="FQGTCLD"/>
<dbReference type="eggNOG" id="KOG1860">
    <property type="taxonomic scope" value="Eukaryota"/>
</dbReference>
<feature type="region of interest" description="Disordered" evidence="6">
    <location>
        <begin position="1145"/>
        <end position="1165"/>
    </location>
</feature>
<gene>
    <name evidence="8" type="primary">KNAG0A05060</name>
    <name evidence="8" type="ordered locus">KNAG_0A05060</name>
</gene>
<feature type="region of interest" description="Disordered" evidence="6">
    <location>
        <begin position="1"/>
        <end position="70"/>
    </location>
</feature>
<name>J7RF36_HUIN7</name>
<feature type="compositionally biased region" description="Basic and acidic residues" evidence="6">
    <location>
        <begin position="9"/>
        <end position="21"/>
    </location>
</feature>
<evidence type="ECO:0000256" key="3">
    <source>
        <dbReference type="ARBA" id="ARBA00023242"/>
    </source>
</evidence>
<feature type="compositionally biased region" description="Low complexity" evidence="6">
    <location>
        <begin position="599"/>
        <end position="610"/>
    </location>
</feature>
<dbReference type="OrthoDB" id="264795at2759"/>
<dbReference type="GO" id="GO:0071028">
    <property type="term" value="P:nuclear mRNA surveillance"/>
    <property type="evidence" value="ECO:0007669"/>
    <property type="project" value="EnsemblFungi"/>
</dbReference>
<dbReference type="PANTHER" id="PTHR12436">
    <property type="entry name" value="80 KDA MCM3-ASSOCIATED PROTEIN"/>
    <property type="match status" value="1"/>
</dbReference>
<dbReference type="Gene3D" id="1.25.40.990">
    <property type="match status" value="1"/>
</dbReference>
<sequence length="1277" mass="145818">MSGTTGSNDRARHANTGDKGNKFLKKRQNTRKRGVSPPKLNPFRTGVSSGDHSLPRKPVVNATPADAPKKQQATINKNVNLGPLVSDPATFGFKPLQHVERSLPRFLLTQQPQLRPRKFVQDHWDKLNQHKMEKLEESIEDLNELYETLKKMREVERLMMERKGLVDKADLAKDLNDAIVFQGTCLDMCPVFERARRNVEYTVFSYEKETPDHKKASRNKALKVFARPAAAAAPPLPSDVRPPHVLVKTMDYIVNNILDTLPKSEGFIWDRMRSIRQDFTFQNYAGPEAIDCNERIVRVHLLILHIMVKTNSEFSLQQELEQLHKSLITLAEIYDDVRANGGSCPNEAEFRAYGLLSKMRDPQYDQTIQELPTEIFQDHLVQLALCFRKIVSNSNFKERGYIRTENCLNFYLRFFQLITSPKVPFLMSAFLQTYLGEIRFYTVKALANSLNKKHKPIPFDNLIEIMAFNNEQELTDFCNYYSIELIDKTVDVRSLTHFSHRLPETQPLKQTYLKSVDDKMRAFSYQQIINSGKPNLDSLPELGIEPVIINMGQSLGTNTNDQPAPQNSKVPIFDLRNKATQLPAQFPSSVPPQKFGNLPTTTTKNTPNDKSQLLFPAASEPIETGPPKQTNTSSNTMFPTFKLNNNRNEQFAATQPVRTNTPSISTKQSSLSFSTIQKPGAKTTAPGVKTESNLGEDTVQLPNSVALETANTIISEVVHGRCSSITKQCMKENQNETKVIDSLSEELFQAFMREKMYTIYGECKADNYRIQTLFKENFKTWKNHFEERKKHRELQRTRKQEIKSVQQQLGVPNWSKTRKVWDTPRKDRDNSFLLSSDKKRGVMFSPVDNERNAFSTQLNNKNELWNPYNLKEMYLTPVLSKVSPSVQNVTFSILLYGDRWTSIPNRWVLNKFNIIDPSLPLVLRERNVALEVKCIDNSYDSETLENTQLIVFNTGVTHSDIFDLEMKLQKDGEELIKLITKVSMNTKFCFNLLMIYWESSKTAIASSKISKYLKLSRIERSFNSVLLNIGFVSISDLSPHKVLENGLRRMAGDFEYKLSARGKCQEIVQRKRTLTGTLLQHKQELSSLENFDEKMKRILESENDKYRQHQNSKNTYARLQSHIMASPRAKKKKLPVLLSESKKHTNKFRTPSGGRFPVPGSSPMSSHLAMKVQKADQTLAIEQVLPVRTPSHSTNVPTTSMIAYHTTPTVDTHGHSKVLSNGLFVPGDKSSTIYQTPLPVSNQLNRNLSTASEDEVHDIQELKGLIQTVRKRIQNTQ</sequence>
<dbReference type="PANTHER" id="PTHR12436:SF3">
    <property type="entry name" value="GERMINAL-CENTER ASSOCIATED NUCLEAR PROTEIN"/>
    <property type="match status" value="1"/>
</dbReference>
<dbReference type="GO" id="GO:0070390">
    <property type="term" value="C:transcription export complex 2"/>
    <property type="evidence" value="ECO:0007669"/>
    <property type="project" value="UniProtKB-UniRule"/>
</dbReference>
<dbReference type="GO" id="GO:0042274">
    <property type="term" value="P:ribosomal small subunit biogenesis"/>
    <property type="evidence" value="ECO:0007669"/>
    <property type="project" value="UniProtKB-UniRule"/>
</dbReference>
<comment type="similarity">
    <text evidence="4 5">Belongs to the SAC3 family.</text>
</comment>
<dbReference type="RefSeq" id="XP_022462419.1">
    <property type="nucleotide sequence ID" value="XM_022609363.1"/>
</dbReference>
<dbReference type="GO" id="GO:0031124">
    <property type="term" value="P:mRNA 3'-end processing"/>
    <property type="evidence" value="ECO:0007669"/>
    <property type="project" value="EnsemblFungi"/>
</dbReference>
<dbReference type="AlphaFoldDB" id="J7RF36"/>
<dbReference type="GO" id="GO:0044614">
    <property type="term" value="C:nuclear pore cytoplasmic filaments"/>
    <property type="evidence" value="ECO:0007669"/>
    <property type="project" value="EnsemblFungi"/>
</dbReference>
<evidence type="ECO:0000313" key="8">
    <source>
        <dbReference type="EMBL" id="CCK68173.1"/>
    </source>
</evidence>
<feature type="region of interest" description="Disordered" evidence="6">
    <location>
        <begin position="654"/>
        <end position="695"/>
    </location>
</feature>
<feature type="compositionally biased region" description="Polar residues" evidence="6">
    <location>
        <begin position="654"/>
        <end position="677"/>
    </location>
</feature>
<dbReference type="InterPro" id="IPR024293">
    <property type="entry name" value="SAC3_helical"/>
</dbReference>
<evidence type="ECO:0000256" key="4">
    <source>
        <dbReference type="ARBA" id="ARBA00038443"/>
    </source>
</evidence>
<reference evidence="8 9" key="1">
    <citation type="journal article" date="2011" name="Proc. Natl. Acad. Sci. U.S.A.">
        <title>Evolutionary erosion of yeast sex chromosomes by mating-type switching accidents.</title>
        <authorList>
            <person name="Gordon J.L."/>
            <person name="Armisen D."/>
            <person name="Proux-Wera E."/>
            <person name="Oheigeartaigh S.S."/>
            <person name="Byrne K.P."/>
            <person name="Wolfe K.H."/>
        </authorList>
    </citation>
    <scope>NUCLEOTIDE SEQUENCE [LARGE SCALE GENOMIC DNA]</scope>
    <source>
        <strain evidence="9">ATCC MYA-139 / BCRC 22969 / CBS 8797 / CCRC 22969 / KCTC 17520 / NBRC 10181 / NCYC 3082</strain>
    </source>
</reference>
<evidence type="ECO:0000256" key="1">
    <source>
        <dbReference type="ARBA" id="ARBA00004259"/>
    </source>
</evidence>
<evidence type="ECO:0000256" key="2">
    <source>
        <dbReference type="ARBA" id="ARBA00022553"/>
    </source>
</evidence>
<dbReference type="Proteomes" id="UP000006310">
    <property type="component" value="Chromosome 1"/>
</dbReference>
<feature type="region of interest" description="Disordered" evidence="6">
    <location>
        <begin position="584"/>
        <end position="610"/>
    </location>
</feature>
<evidence type="ECO:0000256" key="6">
    <source>
        <dbReference type="SAM" id="MobiDB-lite"/>
    </source>
</evidence>
<evidence type="ECO:0000256" key="5">
    <source>
        <dbReference type="PIRNR" id="PIRNR037320"/>
    </source>
</evidence>
<dbReference type="GO" id="GO:0006283">
    <property type="term" value="P:transcription-coupled nucleotide-excision repair"/>
    <property type="evidence" value="ECO:0007669"/>
    <property type="project" value="EnsemblFungi"/>
</dbReference>
<dbReference type="InterPro" id="IPR005062">
    <property type="entry name" value="SAC3/GANP/THP3_conserved"/>
</dbReference>
<evidence type="ECO:0000313" key="9">
    <source>
        <dbReference type="Proteomes" id="UP000006310"/>
    </source>
</evidence>
<dbReference type="PROSITE" id="PS50250">
    <property type="entry name" value="PCI"/>
    <property type="match status" value="1"/>
</dbReference>
<feature type="compositionally biased region" description="Basic residues" evidence="6">
    <location>
        <begin position="22"/>
        <end position="34"/>
    </location>
</feature>
<comment type="subcellular location">
    <subcellularLocation>
        <location evidence="1 5">Nucleus envelope</location>
    </subcellularLocation>
</comment>
<organism evidence="8 9">
    <name type="scientific">Huiozyma naganishii (strain ATCC MYA-139 / BCRC 22969 / CBS 8797 / KCTC 17520 / NBRC 10181 / NCYC 3082 / Yp74L-3)</name>
    <name type="common">Yeast</name>
    <name type="synonym">Kazachstania naganishii</name>
    <dbReference type="NCBI Taxonomy" id="1071383"/>
    <lineage>
        <taxon>Eukaryota</taxon>
        <taxon>Fungi</taxon>
        <taxon>Dikarya</taxon>
        <taxon>Ascomycota</taxon>
        <taxon>Saccharomycotina</taxon>
        <taxon>Saccharomycetes</taxon>
        <taxon>Saccharomycetales</taxon>
        <taxon>Saccharomycetaceae</taxon>
        <taxon>Huiozyma</taxon>
    </lineage>
</organism>
<protein>
    <recommendedName>
        <fullName evidence="5">Nuclear mRNA export factor</fullName>
    </recommendedName>
</protein>
<dbReference type="GO" id="GO:0006611">
    <property type="term" value="P:protein export from nucleus"/>
    <property type="evidence" value="ECO:0007669"/>
    <property type="project" value="EnsemblFungi"/>
</dbReference>
<dbReference type="GeneID" id="34523808"/>
<accession>J7RF36</accession>
<dbReference type="FunFam" id="1.25.40.990:FF:000008">
    <property type="entry name" value="Nuclear mRNA export protein SAC3"/>
    <property type="match status" value="1"/>
</dbReference>
<dbReference type="PIRSF" id="PIRSF037320">
    <property type="entry name" value="mRNA_export_factor_Sac3"/>
    <property type="match status" value="1"/>
</dbReference>
<reference evidence="9" key="2">
    <citation type="submission" date="2012-08" db="EMBL/GenBank/DDBJ databases">
        <title>Genome sequence of Kazachstania naganishii.</title>
        <authorList>
            <person name="Gordon J.L."/>
            <person name="Armisen D."/>
            <person name="Proux-Wera E."/>
            <person name="OhEigeartaigh S.S."/>
            <person name="Byrne K.P."/>
            <person name="Wolfe K.H."/>
        </authorList>
    </citation>
    <scope>NUCLEOTIDE SEQUENCE [LARGE SCALE GENOMIC DNA]</scope>
    <source>
        <strain evidence="9">ATCC MYA-139 / BCRC 22969 / CBS 8797 / CCRC 22969 / KCTC 17520 / NBRC 10181 / NCYC 3082</strain>
    </source>
</reference>
<dbReference type="InterPro" id="IPR045107">
    <property type="entry name" value="SAC3/GANP/THP3"/>
</dbReference>
<dbReference type="GO" id="GO:0030029">
    <property type="term" value="P:actin filament-based process"/>
    <property type="evidence" value="ECO:0007669"/>
    <property type="project" value="EnsemblFungi"/>
</dbReference>
<dbReference type="GO" id="GO:0005737">
    <property type="term" value="C:cytoplasm"/>
    <property type="evidence" value="ECO:0007669"/>
    <property type="project" value="TreeGrafter"/>
</dbReference>
<dbReference type="InterPro" id="IPR000717">
    <property type="entry name" value="PCI_dom"/>
</dbReference>
<keyword evidence="2" id="KW-0597">Phosphoprotein</keyword>
<dbReference type="KEGG" id="kng:KNAG_0A05060"/>
<dbReference type="Gene3D" id="6.10.250.2880">
    <property type="match status" value="1"/>
</dbReference>
<dbReference type="GO" id="GO:0000973">
    <property type="term" value="P:post-transcriptional tethering of RNA polymerase II gene DNA at nuclear periphery"/>
    <property type="evidence" value="ECO:0007669"/>
    <property type="project" value="EnsemblFungi"/>
</dbReference>
<keyword evidence="9" id="KW-1185">Reference proteome</keyword>
<evidence type="ECO:0000259" key="7">
    <source>
        <dbReference type="PROSITE" id="PS50250"/>
    </source>
</evidence>
<keyword evidence="3 5" id="KW-0539">Nucleus</keyword>
<dbReference type="Pfam" id="PF12209">
    <property type="entry name" value="SAC3"/>
    <property type="match status" value="1"/>
</dbReference>
<dbReference type="Pfam" id="PF03399">
    <property type="entry name" value="SAC3_GANP"/>
    <property type="match status" value="1"/>
</dbReference>
<dbReference type="HOGENOM" id="CLU_006094_0_0_1"/>
<dbReference type="EMBL" id="HE978314">
    <property type="protein sequence ID" value="CCK68173.1"/>
    <property type="molecule type" value="Genomic_DNA"/>
</dbReference>